<dbReference type="AlphaFoldDB" id="D9PZG5"/>
<accession>D9PZG5</accession>
<dbReference type="Proteomes" id="UP000000346">
    <property type="component" value="Chromosome"/>
</dbReference>
<organism evidence="2 3">
    <name type="scientific">Acidilobus saccharovorans (strain DSM 16705 / JCM 18335 / VKM B-2471 / 345-15)</name>
    <dbReference type="NCBI Taxonomy" id="666510"/>
    <lineage>
        <taxon>Archaea</taxon>
        <taxon>Thermoproteota</taxon>
        <taxon>Thermoprotei</taxon>
        <taxon>Acidilobales</taxon>
        <taxon>Acidilobaceae</taxon>
        <taxon>Acidilobus</taxon>
    </lineage>
</organism>
<feature type="domain" description="Cysteine-rich" evidence="1">
    <location>
        <begin position="175"/>
        <end position="258"/>
    </location>
</feature>
<dbReference type="InterPro" id="IPR051460">
    <property type="entry name" value="HdrC_iron-sulfur_subunit"/>
</dbReference>
<keyword evidence="3" id="KW-1185">Reference proteome</keyword>
<dbReference type="GO" id="GO:0016491">
    <property type="term" value="F:oxidoreductase activity"/>
    <property type="evidence" value="ECO:0007669"/>
    <property type="project" value="UniProtKB-ARBA"/>
</dbReference>
<dbReference type="KEGG" id="asc:ASAC_0045"/>
<dbReference type="EMBL" id="CP001742">
    <property type="protein sequence ID" value="ADL18453.1"/>
    <property type="molecule type" value="Genomic_DNA"/>
</dbReference>
<dbReference type="InParanoid" id="D9PZG5"/>
<dbReference type="GO" id="GO:0005886">
    <property type="term" value="C:plasma membrane"/>
    <property type="evidence" value="ECO:0007669"/>
    <property type="project" value="TreeGrafter"/>
</dbReference>
<dbReference type="InterPro" id="IPR004017">
    <property type="entry name" value="Cys_rich_dom"/>
</dbReference>
<proteinExistence type="predicted"/>
<sequence length="280" mass="30632">MALGGGGSGRLLFTGALYQLVPYIEGTVELLRSLERAEGVSWAALRAARVASRRLDLSLLVRPDPELVEWSRRVLRSMARLLLASGAEFDYVPELSDMYSGALLRDYGMAEAFRRHAERVVRAVRSAGYEELIVVDPHTMDTVTRGYQEVLGEGLRAVNYMELVRPTARRGLAATVHDSCVYARKLGIVDRPRELLREAGVNVTEVSRSGRWTYCCGGPLEALLPSLAQAVAATRVRELAGAGDTAITMCPICYVNLRRASRSSGVPIRLLDLAEVIGGE</sequence>
<dbReference type="eggNOG" id="arCOG00332">
    <property type="taxonomic scope" value="Archaea"/>
</dbReference>
<evidence type="ECO:0000259" key="1">
    <source>
        <dbReference type="Pfam" id="PF02754"/>
    </source>
</evidence>
<dbReference type="STRING" id="666510.ASAC_0045"/>
<evidence type="ECO:0000313" key="2">
    <source>
        <dbReference type="EMBL" id="ADL18453.1"/>
    </source>
</evidence>
<dbReference type="HOGENOM" id="CLU_023081_2_1_2"/>
<gene>
    <name evidence="2" type="ordered locus">ASAC_0045</name>
</gene>
<evidence type="ECO:0000313" key="3">
    <source>
        <dbReference type="Proteomes" id="UP000000346"/>
    </source>
</evidence>
<reference evidence="2 3" key="1">
    <citation type="journal article" date="2010" name="Appl. Environ. Microbiol.">
        <title>The genome sequence of the crenarchaeon Acidilobus saccharovorans supports a new order, Acidilobales, and suggests an important ecological role in terrestrial acidic hot springs.</title>
        <authorList>
            <person name="Mardanov A.V."/>
            <person name="Svetlitchnyi V.A."/>
            <person name="Beletsky A.V."/>
            <person name="Prokofeva M.I."/>
            <person name="Bonch-Osmolovskaya E.A."/>
            <person name="Ravin N.V."/>
            <person name="Skryabin K.G."/>
        </authorList>
    </citation>
    <scope>NUCLEOTIDE SEQUENCE [LARGE SCALE GENOMIC DNA]</scope>
    <source>
        <strain evidence="3">DSM 16705 / JCM 18335 / VKM B-2471 / 345-15</strain>
    </source>
</reference>
<protein>
    <recommendedName>
        <fullName evidence="1">Cysteine-rich domain-containing protein</fullName>
    </recommendedName>
</protein>
<dbReference type="Pfam" id="PF02754">
    <property type="entry name" value="CCG"/>
    <property type="match status" value="1"/>
</dbReference>
<dbReference type="PANTHER" id="PTHR43255:SF2">
    <property type="entry name" value="HETERODISULFIDE REDUCTASE RELATED PROTEIN"/>
    <property type="match status" value="1"/>
</dbReference>
<name>D9PZG5_ACIS3</name>
<dbReference type="PANTHER" id="PTHR43255">
    <property type="entry name" value="IRON-SULFUR-BINDING OXIDOREDUCTASE FADF-RELATED-RELATED"/>
    <property type="match status" value="1"/>
</dbReference>